<keyword evidence="1" id="KW-0812">Transmembrane</keyword>
<dbReference type="OMA" id="HSRHDFA"/>
<keyword evidence="1" id="KW-1133">Transmembrane helix</keyword>
<sequence length="152" mass="17172">MSSPLAHRTYRGHRRNSFEASDINELVEIRARQRTFHGAYSRTALGSLGYALTILRLFEPAFHRIGLLFAVLGGILFVISFFRSRHSIHDFADRHKESHLLDNAIQTKGQEGTRVFGRPFVTAGWIVVQVTVVVTAVEIALLVLILRHHIST</sequence>
<keyword evidence="3" id="KW-1185">Reference proteome</keyword>
<evidence type="ECO:0000313" key="3">
    <source>
        <dbReference type="Proteomes" id="UP000054270"/>
    </source>
</evidence>
<dbReference type="STRING" id="945553.A0A0D2P227"/>
<name>A0A0D2P227_HYPSF</name>
<dbReference type="PANTHER" id="PTHR38646:SF1">
    <property type="entry name" value="DUF202 DOMAIN-CONTAINING PROTEIN"/>
    <property type="match status" value="1"/>
</dbReference>
<evidence type="ECO:0000256" key="1">
    <source>
        <dbReference type="SAM" id="Phobius"/>
    </source>
</evidence>
<organism evidence="2 3">
    <name type="scientific">Hypholoma sublateritium (strain FD-334 SS-4)</name>
    <dbReference type="NCBI Taxonomy" id="945553"/>
    <lineage>
        <taxon>Eukaryota</taxon>
        <taxon>Fungi</taxon>
        <taxon>Dikarya</taxon>
        <taxon>Basidiomycota</taxon>
        <taxon>Agaricomycotina</taxon>
        <taxon>Agaricomycetes</taxon>
        <taxon>Agaricomycetidae</taxon>
        <taxon>Agaricales</taxon>
        <taxon>Agaricineae</taxon>
        <taxon>Strophariaceae</taxon>
        <taxon>Hypholoma</taxon>
    </lineage>
</organism>
<dbReference type="Proteomes" id="UP000054270">
    <property type="component" value="Unassembled WGS sequence"/>
</dbReference>
<evidence type="ECO:0000313" key="2">
    <source>
        <dbReference type="EMBL" id="KJA25004.1"/>
    </source>
</evidence>
<evidence type="ECO:0008006" key="4">
    <source>
        <dbReference type="Google" id="ProtNLM"/>
    </source>
</evidence>
<keyword evidence="1" id="KW-0472">Membrane</keyword>
<dbReference type="AlphaFoldDB" id="A0A0D2P227"/>
<feature type="transmembrane region" description="Helical" evidence="1">
    <location>
        <begin position="65"/>
        <end position="82"/>
    </location>
</feature>
<accession>A0A0D2P227</accession>
<dbReference type="PANTHER" id="PTHR38646">
    <property type="entry name" value="YALI0F00814P"/>
    <property type="match status" value="1"/>
</dbReference>
<proteinExistence type="predicted"/>
<feature type="transmembrane region" description="Helical" evidence="1">
    <location>
        <begin position="123"/>
        <end position="146"/>
    </location>
</feature>
<dbReference type="EMBL" id="KN817534">
    <property type="protein sequence ID" value="KJA25004.1"/>
    <property type="molecule type" value="Genomic_DNA"/>
</dbReference>
<gene>
    <name evidence="2" type="ORF">HYPSUDRAFT_38375</name>
</gene>
<reference evidence="3" key="1">
    <citation type="submission" date="2014-04" db="EMBL/GenBank/DDBJ databases">
        <title>Evolutionary Origins and Diversification of the Mycorrhizal Mutualists.</title>
        <authorList>
            <consortium name="DOE Joint Genome Institute"/>
            <consortium name="Mycorrhizal Genomics Consortium"/>
            <person name="Kohler A."/>
            <person name="Kuo A."/>
            <person name="Nagy L.G."/>
            <person name="Floudas D."/>
            <person name="Copeland A."/>
            <person name="Barry K.W."/>
            <person name="Cichocki N."/>
            <person name="Veneault-Fourrey C."/>
            <person name="LaButti K."/>
            <person name="Lindquist E.A."/>
            <person name="Lipzen A."/>
            <person name="Lundell T."/>
            <person name="Morin E."/>
            <person name="Murat C."/>
            <person name="Riley R."/>
            <person name="Ohm R."/>
            <person name="Sun H."/>
            <person name="Tunlid A."/>
            <person name="Henrissat B."/>
            <person name="Grigoriev I.V."/>
            <person name="Hibbett D.S."/>
            <person name="Martin F."/>
        </authorList>
    </citation>
    <scope>NUCLEOTIDE SEQUENCE [LARGE SCALE GENOMIC DNA]</scope>
    <source>
        <strain evidence="3">FD-334 SS-4</strain>
    </source>
</reference>
<dbReference type="OrthoDB" id="2555434at2759"/>
<protein>
    <recommendedName>
        <fullName evidence="4">DUF202 domain-containing protein</fullName>
    </recommendedName>
</protein>